<gene>
    <name evidence="1" type="ORF">HLB16_26410</name>
</gene>
<sequence>MNDQELTPWFPADVKPVRDGVYQRDYGSVSVYCAYRRGKWTVFGYTPKAAAWEVAVSNIEAPWRGLAKPAKEQ</sequence>
<accession>A0A849BJB3</accession>
<dbReference type="Proteomes" id="UP000542973">
    <property type="component" value="Unassembled WGS sequence"/>
</dbReference>
<dbReference type="AlphaFoldDB" id="A0A849BJB3"/>
<proteinExistence type="predicted"/>
<evidence type="ECO:0000313" key="1">
    <source>
        <dbReference type="EMBL" id="NNH14376.1"/>
    </source>
</evidence>
<reference evidence="1 2" key="1">
    <citation type="submission" date="2020-05" db="EMBL/GenBank/DDBJ databases">
        <title>MicrobeNet Type strains.</title>
        <authorList>
            <person name="Nicholson A.C."/>
        </authorList>
    </citation>
    <scope>NUCLEOTIDE SEQUENCE [LARGE SCALE GENOMIC DNA]</scope>
    <source>
        <strain evidence="1 2">ATCC 700815</strain>
    </source>
</reference>
<name>A0A849BJB3_9BURK</name>
<evidence type="ECO:0000313" key="2">
    <source>
        <dbReference type="Proteomes" id="UP000542973"/>
    </source>
</evidence>
<dbReference type="RefSeq" id="WP_053824318.1">
    <property type="nucleotide sequence ID" value="NZ_CP130339.1"/>
</dbReference>
<comment type="caution">
    <text evidence="1">The sequence shown here is derived from an EMBL/GenBank/DDBJ whole genome shotgun (WGS) entry which is preliminary data.</text>
</comment>
<organism evidence="1 2">
    <name type="scientific">Cupriavidus gilardii</name>
    <dbReference type="NCBI Taxonomy" id="82541"/>
    <lineage>
        <taxon>Bacteria</taxon>
        <taxon>Pseudomonadati</taxon>
        <taxon>Pseudomonadota</taxon>
        <taxon>Betaproteobacteria</taxon>
        <taxon>Burkholderiales</taxon>
        <taxon>Burkholderiaceae</taxon>
        <taxon>Cupriavidus</taxon>
    </lineage>
</organism>
<dbReference type="EMBL" id="JABEMD010000109">
    <property type="protein sequence ID" value="NNH14376.1"/>
    <property type="molecule type" value="Genomic_DNA"/>
</dbReference>
<protein>
    <submittedName>
        <fullName evidence="1">Uncharacterized protein</fullName>
    </submittedName>
</protein>